<dbReference type="EMBL" id="JAAQHG020000001">
    <property type="protein sequence ID" value="KAL1590965.1"/>
    <property type="molecule type" value="Genomic_DNA"/>
</dbReference>
<dbReference type="GO" id="GO:0015629">
    <property type="term" value="C:actin cytoskeleton"/>
    <property type="evidence" value="ECO:0007669"/>
    <property type="project" value="TreeGrafter"/>
</dbReference>
<keyword evidence="3" id="KW-0963">Cytoplasm</keyword>
<name>A0AB34L7P9_9PEZI</name>
<dbReference type="Proteomes" id="UP000803884">
    <property type="component" value="Unassembled WGS sequence"/>
</dbReference>
<dbReference type="InterPro" id="IPR001452">
    <property type="entry name" value="SH3_domain"/>
</dbReference>
<feature type="domain" description="SH3" evidence="7">
    <location>
        <begin position="415"/>
        <end position="476"/>
    </location>
</feature>
<dbReference type="Gene3D" id="3.40.50.300">
    <property type="entry name" value="P-loop containing nucleotide triphosphate hydrolases"/>
    <property type="match status" value="1"/>
</dbReference>
<evidence type="ECO:0000256" key="1">
    <source>
        <dbReference type="ARBA" id="ARBA00004496"/>
    </source>
</evidence>
<evidence type="ECO:0000313" key="8">
    <source>
        <dbReference type="EMBL" id="KAL1590965.1"/>
    </source>
</evidence>
<dbReference type="GO" id="GO:0043332">
    <property type="term" value="C:mating projection tip"/>
    <property type="evidence" value="ECO:0007669"/>
    <property type="project" value="TreeGrafter"/>
</dbReference>
<feature type="coiled-coil region" evidence="5">
    <location>
        <begin position="306"/>
        <end position="401"/>
    </location>
</feature>
<sequence length="730" mass="82700">MVRYGFTRLKDRLVDSDTMSNGAMEPVAQTTGGSEKTQEPKQQVDQRAFRDGYEPAEGDVFIAVLGVTGAGKSTFISKCTEKEVSIGHNLQACTQEVGVFLCKSRDFNIYLVDTPGFDDTDRSDTEVLKEIASWLTASYSNSIKLHGIIYLHRITDPRMQGSGMRNLHMFKRLCGDQNLANVVMATCQWERVLEADGVERERQLKETHNFWGYMVERGSKIHRHYNNRESALRLIDSLVSGNTARPKIVLDIQAQMVDEGKDLADTAAGQAVDDAIAKERQRFAKQIAESQADLREALASRDRETADILRQHQDEMNERVRKLDKEHSALQVSLERLQEERFAKMKKALEDAEKVSAEARQMMEMAKKEQAQNKKALLDQIRAKDAAEAKHKKEMAELQAKVEALQTPSAKPAEKPKEYAIALFDFSGETLGDLAFKKGDRIRIITKSENVNEWWTGELHGKIGLFPANYTTIDTDEPPPTPTKAGSVSSQKSRVRSPPGINSLILWPCSLSLWAEKFFFVAYTSDLYGNLPKDFPIDRKADNNGNRCIIFGEGDSYYIHYHDALMQCWTQRSDDFLKHYPEAEKYLTAYEQFGCPQCVSLGSNSQYFIRTAWGASYNIPKDAETYLGNMALVENFWFGKNGAWVATKYDGSRCWDLKGQYPGLIERIRTGINGETRISTLAMNPKDDTQWVLLWKNGLAAYNIGTQYPIDSFEIEEFFTKNFGCTWANK</sequence>
<dbReference type="GO" id="GO:0008289">
    <property type="term" value="F:lipid binding"/>
    <property type="evidence" value="ECO:0007669"/>
    <property type="project" value="TreeGrafter"/>
</dbReference>
<evidence type="ECO:0000259" key="7">
    <source>
        <dbReference type="PROSITE" id="PS50002"/>
    </source>
</evidence>
<evidence type="ECO:0000256" key="6">
    <source>
        <dbReference type="SAM" id="MobiDB-lite"/>
    </source>
</evidence>
<accession>A0AB34L7P9</accession>
<feature type="compositionally biased region" description="Basic and acidic residues" evidence="6">
    <location>
        <begin position="36"/>
        <end position="46"/>
    </location>
</feature>
<dbReference type="InterPro" id="IPR006073">
    <property type="entry name" value="GTP-bd"/>
</dbReference>
<protein>
    <recommendedName>
        <fullName evidence="7">SH3 domain-containing protein</fullName>
    </recommendedName>
</protein>
<dbReference type="SUPFAM" id="SSF50044">
    <property type="entry name" value="SH3-domain"/>
    <property type="match status" value="1"/>
</dbReference>
<dbReference type="PANTHER" id="PTHR47174">
    <property type="entry name" value="BRIDGING INTEGRATOR 3"/>
    <property type="match status" value="1"/>
</dbReference>
<gene>
    <name evidence="8" type="ORF">WHR41_00395</name>
</gene>
<dbReference type="PROSITE" id="PS50002">
    <property type="entry name" value="SH3"/>
    <property type="match status" value="1"/>
</dbReference>
<evidence type="ECO:0000256" key="2">
    <source>
        <dbReference type="ARBA" id="ARBA00022443"/>
    </source>
</evidence>
<evidence type="ECO:0000256" key="3">
    <source>
        <dbReference type="ARBA" id="ARBA00022490"/>
    </source>
</evidence>
<feature type="region of interest" description="Disordered" evidence="6">
    <location>
        <begin position="17"/>
        <end position="46"/>
    </location>
</feature>
<dbReference type="InterPro" id="IPR027417">
    <property type="entry name" value="P-loop_NTPase"/>
</dbReference>
<keyword evidence="5" id="KW-0175">Coiled coil</keyword>
<evidence type="ECO:0000256" key="4">
    <source>
        <dbReference type="PROSITE-ProRule" id="PRU00192"/>
    </source>
</evidence>
<comment type="caution">
    <text evidence="8">The sequence shown here is derived from an EMBL/GenBank/DDBJ whole genome shotgun (WGS) entry which is preliminary data.</text>
</comment>
<dbReference type="Pfam" id="PF01926">
    <property type="entry name" value="MMR_HSR1"/>
    <property type="match status" value="1"/>
</dbReference>
<dbReference type="InterPro" id="IPR036028">
    <property type="entry name" value="SH3-like_dom_sf"/>
</dbReference>
<dbReference type="SUPFAM" id="SSF52540">
    <property type="entry name" value="P-loop containing nucleoside triphosphate hydrolases"/>
    <property type="match status" value="1"/>
</dbReference>
<dbReference type="RefSeq" id="XP_069234070.1">
    <property type="nucleotide sequence ID" value="XM_069369001.1"/>
</dbReference>
<dbReference type="GO" id="GO:0031097">
    <property type="term" value="C:medial cortex"/>
    <property type="evidence" value="ECO:0007669"/>
    <property type="project" value="TreeGrafter"/>
</dbReference>
<dbReference type="GO" id="GO:0006897">
    <property type="term" value="P:endocytosis"/>
    <property type="evidence" value="ECO:0007669"/>
    <property type="project" value="InterPro"/>
</dbReference>
<keyword evidence="9" id="KW-1185">Reference proteome</keyword>
<dbReference type="GO" id="GO:1990528">
    <property type="term" value="C:Rvs161p-Rvs167p complex"/>
    <property type="evidence" value="ECO:0007669"/>
    <property type="project" value="TreeGrafter"/>
</dbReference>
<dbReference type="Gene3D" id="2.30.30.40">
    <property type="entry name" value="SH3 Domains"/>
    <property type="match status" value="1"/>
</dbReference>
<evidence type="ECO:0000256" key="5">
    <source>
        <dbReference type="SAM" id="Coils"/>
    </source>
</evidence>
<comment type="subcellular location">
    <subcellularLocation>
        <location evidence="1">Cytoplasm</location>
    </subcellularLocation>
</comment>
<keyword evidence="2 4" id="KW-0728">SH3 domain</keyword>
<dbReference type="GeneID" id="96001839"/>
<dbReference type="GO" id="GO:0051666">
    <property type="term" value="P:actin cortical patch localization"/>
    <property type="evidence" value="ECO:0007669"/>
    <property type="project" value="InterPro"/>
</dbReference>
<dbReference type="PRINTS" id="PR00452">
    <property type="entry name" value="SH3DOMAIN"/>
</dbReference>
<dbReference type="GO" id="GO:0005525">
    <property type="term" value="F:GTP binding"/>
    <property type="evidence" value="ECO:0007669"/>
    <property type="project" value="InterPro"/>
</dbReference>
<dbReference type="InterPro" id="IPR046982">
    <property type="entry name" value="BIN3/RVS161-like"/>
</dbReference>
<dbReference type="PANTHER" id="PTHR47174:SF3">
    <property type="entry name" value="BRIDGING INTEGRATOR 3"/>
    <property type="match status" value="1"/>
</dbReference>
<organism evidence="8 9">
    <name type="scientific">Cladosporium halotolerans</name>
    <dbReference type="NCBI Taxonomy" id="1052096"/>
    <lineage>
        <taxon>Eukaryota</taxon>
        <taxon>Fungi</taxon>
        <taxon>Dikarya</taxon>
        <taxon>Ascomycota</taxon>
        <taxon>Pezizomycotina</taxon>
        <taxon>Dothideomycetes</taxon>
        <taxon>Dothideomycetidae</taxon>
        <taxon>Cladosporiales</taxon>
        <taxon>Cladosporiaceae</taxon>
        <taxon>Cladosporium</taxon>
    </lineage>
</organism>
<dbReference type="FunFam" id="2.30.30.40:FF:000100">
    <property type="entry name" value="SH3 domain-containing YSC84-like protein 1"/>
    <property type="match status" value="1"/>
</dbReference>
<evidence type="ECO:0000313" key="9">
    <source>
        <dbReference type="Proteomes" id="UP000803884"/>
    </source>
</evidence>
<dbReference type="GO" id="GO:0097320">
    <property type="term" value="P:plasma membrane tubulation"/>
    <property type="evidence" value="ECO:0007669"/>
    <property type="project" value="TreeGrafter"/>
</dbReference>
<dbReference type="Pfam" id="PF00018">
    <property type="entry name" value="SH3_1"/>
    <property type="match status" value="1"/>
</dbReference>
<dbReference type="AlphaFoldDB" id="A0AB34L7P9"/>
<reference evidence="8 9" key="1">
    <citation type="journal article" date="2020" name="Microbiol. Resour. Announc.">
        <title>Draft Genome Sequence of a Cladosporium Species Isolated from the Mesophotic Ascidian Didemnum maculosum.</title>
        <authorList>
            <person name="Gioti A."/>
            <person name="Siaperas R."/>
            <person name="Nikolaivits E."/>
            <person name="Le Goff G."/>
            <person name="Ouazzani J."/>
            <person name="Kotoulas G."/>
            <person name="Topakas E."/>
        </authorList>
    </citation>
    <scope>NUCLEOTIDE SEQUENCE [LARGE SCALE GENOMIC DNA]</scope>
    <source>
        <strain evidence="8 9">TM138-S3</strain>
    </source>
</reference>
<dbReference type="CDD" id="cd00882">
    <property type="entry name" value="Ras_like_GTPase"/>
    <property type="match status" value="1"/>
</dbReference>
<dbReference type="SMART" id="SM00326">
    <property type="entry name" value="SH3"/>
    <property type="match status" value="1"/>
</dbReference>
<proteinExistence type="predicted"/>
<feature type="region of interest" description="Disordered" evidence="6">
    <location>
        <begin position="474"/>
        <end position="494"/>
    </location>
</feature>